<sequence>MVKNLVNSISYQQKIIHLIVHLLTGVSIALILGLTACEKKQSANPSVIPVYTSHQPVSDNTVRVGVLTIDSVDSVKQRYQPLLNYLSEVINRPFSLIPVTQESQFIEVAQGNLHFTTNNPLAAVQIRRLYDTEFLLTHSRPQVGTKFAGLIIVRSDSNIYKLKDLQGKKAACVAFQTAAAGCTFQIYHLLQNGIDPFLDFSSFVENKSQDKIVQDVLNAKIDVGFIRTGQLEKMLNQGLLENLEQVRILESAKNKFFYTHTTQLYPEWPIAAVKGTDPQLVAVVTDALLNIPANHPALAAAKIEKFLPAEDYGSLDKLIERLRLKSWNAHRDPFRNSENRQQGVGSRE</sequence>
<name>A0A1D8TR97_9CYAN</name>
<organism evidence="2 3">
    <name type="scientific">Moorena producens PAL-8-15-08-1</name>
    <dbReference type="NCBI Taxonomy" id="1458985"/>
    <lineage>
        <taxon>Bacteria</taxon>
        <taxon>Bacillati</taxon>
        <taxon>Cyanobacteriota</taxon>
        <taxon>Cyanophyceae</taxon>
        <taxon>Coleofasciculales</taxon>
        <taxon>Coleofasciculaceae</taxon>
        <taxon>Moorena</taxon>
    </lineage>
</organism>
<feature type="transmembrane region" description="Helical" evidence="1">
    <location>
        <begin position="15"/>
        <end position="36"/>
    </location>
</feature>
<accession>A0A1D8TR97</accession>
<gene>
    <name evidence="2" type="ORF">BJP34_12490</name>
</gene>
<keyword evidence="1" id="KW-0472">Membrane</keyword>
<dbReference type="OrthoDB" id="527737at2"/>
<dbReference type="RefSeq" id="WP_070392627.1">
    <property type="nucleotide sequence ID" value="NZ_CP017599.1"/>
</dbReference>
<dbReference type="KEGG" id="mpro:BJP34_12490"/>
<keyword evidence="1" id="KW-0812">Transmembrane</keyword>
<evidence type="ECO:0000313" key="3">
    <source>
        <dbReference type="Proteomes" id="UP000177870"/>
    </source>
</evidence>
<proteinExistence type="predicted"/>
<dbReference type="STRING" id="1458985.BJP34_12490"/>
<dbReference type="AlphaFoldDB" id="A0A1D8TR97"/>
<dbReference type="EMBL" id="CP017599">
    <property type="protein sequence ID" value="AOX00159.1"/>
    <property type="molecule type" value="Genomic_DNA"/>
</dbReference>
<keyword evidence="1" id="KW-1133">Transmembrane helix</keyword>
<evidence type="ECO:0000256" key="1">
    <source>
        <dbReference type="SAM" id="Phobius"/>
    </source>
</evidence>
<dbReference type="SUPFAM" id="SSF53850">
    <property type="entry name" value="Periplasmic binding protein-like II"/>
    <property type="match status" value="1"/>
</dbReference>
<dbReference type="Proteomes" id="UP000177870">
    <property type="component" value="Chromosome"/>
</dbReference>
<dbReference type="PANTHER" id="PTHR35841">
    <property type="entry name" value="PHOSPHONATES-BINDING PERIPLASMIC PROTEIN"/>
    <property type="match status" value="1"/>
</dbReference>
<evidence type="ECO:0000313" key="2">
    <source>
        <dbReference type="EMBL" id="AOX00159.1"/>
    </source>
</evidence>
<dbReference type="PANTHER" id="PTHR35841:SF1">
    <property type="entry name" value="PHOSPHONATES-BINDING PERIPLASMIC PROTEIN"/>
    <property type="match status" value="1"/>
</dbReference>
<reference evidence="3" key="1">
    <citation type="submission" date="2016-10" db="EMBL/GenBank/DDBJ databases">
        <title>Comparative genomics uncovers the prolific and rare metabolic potential of the cyanobacterial genus Moorea.</title>
        <authorList>
            <person name="Leao T."/>
            <person name="Castelao G."/>
            <person name="Korobeynikov A."/>
            <person name="Monroe E.A."/>
            <person name="Podell S."/>
            <person name="Glukhov E."/>
            <person name="Allen E."/>
            <person name="Gerwick W.H."/>
            <person name="Gerwick L."/>
        </authorList>
    </citation>
    <scope>NUCLEOTIDE SEQUENCE [LARGE SCALE GENOMIC DNA]</scope>
    <source>
        <strain evidence="3">PAL-8-15-08-1</strain>
    </source>
</reference>
<dbReference type="Pfam" id="PF12974">
    <property type="entry name" value="Phosphonate-bd"/>
    <property type="match status" value="1"/>
</dbReference>
<dbReference type="Gene3D" id="3.40.190.10">
    <property type="entry name" value="Periplasmic binding protein-like II"/>
    <property type="match status" value="2"/>
</dbReference>
<protein>
    <submittedName>
        <fullName evidence="2">Phosphate ABC transporter substrate-binding protein</fullName>
    </submittedName>
</protein>